<keyword evidence="1" id="KW-0813">Transport</keyword>
<comment type="caution">
    <text evidence="5">The sequence shown here is derived from an EMBL/GenBank/DDBJ whole genome shotgun (WGS) entry which is preliminary data.</text>
</comment>
<feature type="transmembrane region" description="Helical" evidence="4">
    <location>
        <begin position="77"/>
        <end position="95"/>
    </location>
</feature>
<dbReference type="SUPFAM" id="SSF51206">
    <property type="entry name" value="cAMP-binding domain-like"/>
    <property type="match status" value="1"/>
</dbReference>
<dbReference type="InterPro" id="IPR018490">
    <property type="entry name" value="cNMP-bd_dom_sf"/>
</dbReference>
<name>A0A445D103_ARAHY</name>
<keyword evidence="2" id="KW-0407">Ion channel</keyword>
<evidence type="ECO:0000256" key="3">
    <source>
        <dbReference type="SAM" id="MobiDB-lite"/>
    </source>
</evidence>
<evidence type="ECO:0000256" key="2">
    <source>
        <dbReference type="ARBA" id="ARBA00023303"/>
    </source>
</evidence>
<dbReference type="PANTHER" id="PTHR45651:SF11">
    <property type="entry name" value="CYCLIC NUCLEOTIDE-GATED ION CHANNEL 20, CHLOROPLASTIC-RELATED"/>
    <property type="match status" value="1"/>
</dbReference>
<evidence type="ECO:0000256" key="1">
    <source>
        <dbReference type="ARBA" id="ARBA00023286"/>
    </source>
</evidence>
<organism evidence="5 6">
    <name type="scientific">Arachis hypogaea</name>
    <name type="common">Peanut</name>
    <dbReference type="NCBI Taxonomy" id="3818"/>
    <lineage>
        <taxon>Eukaryota</taxon>
        <taxon>Viridiplantae</taxon>
        <taxon>Streptophyta</taxon>
        <taxon>Embryophyta</taxon>
        <taxon>Tracheophyta</taxon>
        <taxon>Spermatophyta</taxon>
        <taxon>Magnoliopsida</taxon>
        <taxon>eudicotyledons</taxon>
        <taxon>Gunneridae</taxon>
        <taxon>Pentapetalae</taxon>
        <taxon>rosids</taxon>
        <taxon>fabids</taxon>
        <taxon>Fabales</taxon>
        <taxon>Fabaceae</taxon>
        <taxon>Papilionoideae</taxon>
        <taxon>50 kb inversion clade</taxon>
        <taxon>dalbergioids sensu lato</taxon>
        <taxon>Dalbergieae</taxon>
        <taxon>Pterocarpus clade</taxon>
        <taxon>Arachis</taxon>
    </lineage>
</organism>
<dbReference type="Proteomes" id="UP000289738">
    <property type="component" value="Chromosome A05"/>
</dbReference>
<keyword evidence="4" id="KW-0812">Transmembrane</keyword>
<gene>
    <name evidence="5" type="ORF">Ahy_A05g022640</name>
</gene>
<dbReference type="STRING" id="3818.A0A445D103"/>
<keyword evidence="4" id="KW-1133">Transmembrane helix</keyword>
<reference evidence="5 6" key="1">
    <citation type="submission" date="2019-01" db="EMBL/GenBank/DDBJ databases">
        <title>Sequencing of cultivated peanut Arachis hypogaea provides insights into genome evolution and oil improvement.</title>
        <authorList>
            <person name="Chen X."/>
        </authorList>
    </citation>
    <scope>NUCLEOTIDE SEQUENCE [LARGE SCALE GENOMIC DNA]</scope>
    <source>
        <strain evidence="6">cv. Fuhuasheng</strain>
        <tissue evidence="5">Leaves</tissue>
    </source>
</reference>
<feature type="region of interest" description="Disordered" evidence="3">
    <location>
        <begin position="1"/>
        <end position="21"/>
    </location>
</feature>
<evidence type="ECO:0000313" key="5">
    <source>
        <dbReference type="EMBL" id="RYR56899.1"/>
    </source>
</evidence>
<evidence type="ECO:0000313" key="6">
    <source>
        <dbReference type="Proteomes" id="UP000289738"/>
    </source>
</evidence>
<feature type="transmembrane region" description="Helical" evidence="4">
    <location>
        <begin position="194"/>
        <end position="218"/>
    </location>
</feature>
<dbReference type="EMBL" id="SDMP01000005">
    <property type="protein sequence ID" value="RYR56899.1"/>
    <property type="molecule type" value="Genomic_DNA"/>
</dbReference>
<keyword evidence="6" id="KW-1185">Reference proteome</keyword>
<dbReference type="GO" id="GO:0016020">
    <property type="term" value="C:membrane"/>
    <property type="evidence" value="ECO:0007669"/>
    <property type="project" value="UniProtKB-SubCell"/>
</dbReference>
<feature type="transmembrane region" description="Helical" evidence="4">
    <location>
        <begin position="318"/>
        <end position="339"/>
    </location>
</feature>
<sequence>MARVTIHVEQSETEGGEEAPPPLRIEVGNKYLAASDSLGLCDKPFCNTCPSYLKTRKHDLTDDHKCVGVLWLVAQRTYIPIIFVNDLVLGTNIIWRFRMAYISSKPTGGGGYLVDDPTKIALRYILAPNGFAVDFFLMFPFSLVMIYGIPKSEVVPTFFGRLNSWLLIMLIVQQVIQIVKIFPKKLFDAHGTIWIVYAKNVAVLVLIGHLVGCFGYLAAVQKVEKCLLATCNASGIIGCKSIIVCDSKANNDATQWLINKNASICFSNTSSNGIFADIIPLVGYHSFRKYIFTLFWGITQISNISGKTPSISNVEEVFFVWAIRALAISIFALIFGNITSIIQGLSRRKIDTILRLNEIERWSRHRHLPEDLSRRILDAEIQNWAATKGMKEEELLKSMPKDIQRDLTRHQFLPIIKKVQLFEIMHQSILDAICMESKWKLYLADSTIMYPGDLIEMIVFIVHGKLEIKDSSGTSVHISDGDACCQELLFWCLQRASSNSSTDGDKLFFPEERFLSTKSITCLTDVEAFVVEVTDLEKILTRFAKLLHTPRIEEAIKRHEMLERLHEESGSNQEEPQSATVPEELPYICLHH</sequence>
<protein>
    <submittedName>
        <fullName evidence="5">Uncharacterized protein</fullName>
    </submittedName>
</protein>
<dbReference type="CDD" id="cd00038">
    <property type="entry name" value="CAP_ED"/>
    <property type="match status" value="1"/>
</dbReference>
<dbReference type="Gene3D" id="2.60.120.10">
    <property type="entry name" value="Jelly Rolls"/>
    <property type="match status" value="1"/>
</dbReference>
<dbReference type="GO" id="GO:0005249">
    <property type="term" value="F:voltage-gated potassium channel activity"/>
    <property type="evidence" value="ECO:0007669"/>
    <property type="project" value="InterPro"/>
</dbReference>
<dbReference type="SUPFAM" id="SSF81324">
    <property type="entry name" value="Voltage-gated potassium channels"/>
    <property type="match status" value="1"/>
</dbReference>
<dbReference type="InterPro" id="IPR014710">
    <property type="entry name" value="RmlC-like_jellyroll"/>
</dbReference>
<proteinExistence type="predicted"/>
<feature type="transmembrane region" description="Helical" evidence="4">
    <location>
        <begin position="131"/>
        <end position="150"/>
    </location>
</feature>
<dbReference type="AlphaFoldDB" id="A0A445D103"/>
<keyword evidence="4" id="KW-0472">Membrane</keyword>
<dbReference type="PANTHER" id="PTHR45651">
    <property type="entry name" value="CYCLIC NUCLEOTIDE-GATED ION CHANNEL 15-RELATED-RELATED"/>
    <property type="match status" value="1"/>
</dbReference>
<accession>A0A445D103</accession>
<dbReference type="InterPro" id="IPR000595">
    <property type="entry name" value="cNMP-bd_dom"/>
</dbReference>
<dbReference type="PRINTS" id="PR01463">
    <property type="entry name" value="EAGCHANLFMLY"/>
</dbReference>
<feature type="transmembrane region" description="Helical" evidence="4">
    <location>
        <begin position="162"/>
        <end position="182"/>
    </location>
</feature>
<dbReference type="InterPro" id="IPR003938">
    <property type="entry name" value="K_chnl_volt-dep_EAG/ELK/ERG"/>
</dbReference>
<keyword evidence="1" id="KW-0406">Ion transport</keyword>
<dbReference type="Gene3D" id="1.10.287.630">
    <property type="entry name" value="Helix hairpin bin"/>
    <property type="match status" value="1"/>
</dbReference>
<evidence type="ECO:0000256" key="4">
    <source>
        <dbReference type="SAM" id="Phobius"/>
    </source>
</evidence>
<keyword evidence="1" id="KW-1071">Ligand-gated ion channel</keyword>